<dbReference type="GO" id="GO:0035438">
    <property type="term" value="F:cyclic-di-GMP binding"/>
    <property type="evidence" value="ECO:0007669"/>
    <property type="project" value="InterPro"/>
</dbReference>
<dbReference type="InterPro" id="IPR009875">
    <property type="entry name" value="PilZ_domain"/>
</dbReference>
<dbReference type="Proteomes" id="UP000245926">
    <property type="component" value="Chromosome"/>
</dbReference>
<dbReference type="EMBL" id="CP029550">
    <property type="protein sequence ID" value="AWN43951.1"/>
    <property type="molecule type" value="Genomic_DNA"/>
</dbReference>
<dbReference type="Gene3D" id="2.40.10.220">
    <property type="entry name" value="predicted glycosyltransferase like domains"/>
    <property type="match status" value="1"/>
</dbReference>
<dbReference type="KEGG" id="mets:DK389_29880"/>
<keyword evidence="3" id="KW-1185">Reference proteome</keyword>
<feature type="domain" description="PilZ" evidence="1">
    <location>
        <begin position="4"/>
        <end position="85"/>
    </location>
</feature>
<organism evidence="2 3">
    <name type="scientific">Methylobacterium durans</name>
    <dbReference type="NCBI Taxonomy" id="2202825"/>
    <lineage>
        <taxon>Bacteria</taxon>
        <taxon>Pseudomonadati</taxon>
        <taxon>Pseudomonadota</taxon>
        <taxon>Alphaproteobacteria</taxon>
        <taxon>Hyphomicrobiales</taxon>
        <taxon>Methylobacteriaceae</taxon>
        <taxon>Methylobacterium</taxon>
    </lineage>
</organism>
<proteinExistence type="predicted"/>
<sequence length="137" mass="15092">MSENRKEARQRVFLKGRIIFNNNASSMDCLVRDLSPAGARLALSETTTLPEMFDLYIPQKERTYRAHMRWRRPDGIGITFVDDSARPEPAAAAPPPPAEDASIAVLLRRVSELEAENATLRRLLATMAQGGTPASAA</sequence>
<protein>
    <submittedName>
        <fullName evidence="2">PilZ domain-containing protein</fullName>
    </submittedName>
</protein>
<dbReference type="AlphaFoldDB" id="A0A2U8WEH4"/>
<dbReference type="OrthoDB" id="7210926at2"/>
<reference evidence="3" key="1">
    <citation type="submission" date="2018-05" db="EMBL/GenBank/DDBJ databases">
        <title>Complete Genome Sequence of Methylobacterium sp. 17SD2-17.</title>
        <authorList>
            <person name="Srinivasan S."/>
        </authorList>
    </citation>
    <scope>NUCLEOTIDE SEQUENCE [LARGE SCALE GENOMIC DNA]</scope>
    <source>
        <strain evidence="3">17SD2-17</strain>
    </source>
</reference>
<evidence type="ECO:0000259" key="1">
    <source>
        <dbReference type="Pfam" id="PF07238"/>
    </source>
</evidence>
<dbReference type="SUPFAM" id="SSF141371">
    <property type="entry name" value="PilZ domain-like"/>
    <property type="match status" value="1"/>
</dbReference>
<name>A0A2U8WEH4_9HYPH</name>
<evidence type="ECO:0000313" key="2">
    <source>
        <dbReference type="EMBL" id="AWN43951.1"/>
    </source>
</evidence>
<accession>A0A2U8WEH4</accession>
<evidence type="ECO:0000313" key="3">
    <source>
        <dbReference type="Proteomes" id="UP000245926"/>
    </source>
</evidence>
<gene>
    <name evidence="2" type="ORF">DK389_29880</name>
</gene>
<dbReference type="RefSeq" id="WP_109895238.1">
    <property type="nucleotide sequence ID" value="NZ_CP029550.1"/>
</dbReference>
<dbReference type="Pfam" id="PF07238">
    <property type="entry name" value="PilZ"/>
    <property type="match status" value="1"/>
</dbReference>